<dbReference type="GO" id="GO:0051287">
    <property type="term" value="F:NAD binding"/>
    <property type="evidence" value="ECO:0007669"/>
    <property type="project" value="InterPro"/>
</dbReference>
<evidence type="ECO:0000313" key="5">
    <source>
        <dbReference type="EMBL" id="ROU03668.1"/>
    </source>
</evidence>
<dbReference type="InterPro" id="IPR036291">
    <property type="entry name" value="NAD(P)-bd_dom_sf"/>
</dbReference>
<evidence type="ECO:0000259" key="4">
    <source>
        <dbReference type="Pfam" id="PF02826"/>
    </source>
</evidence>
<dbReference type="SUPFAM" id="SSF51735">
    <property type="entry name" value="NAD(P)-binding Rossmann-fold domains"/>
    <property type="match status" value="1"/>
</dbReference>
<accession>A0A3N2R8C4</accession>
<reference evidence="5 6" key="1">
    <citation type="submission" date="2018-10" db="EMBL/GenBank/DDBJ databases">
        <title>Histidinibacterium lentulum gen. nov., sp. nov., a marine bacterium from the culture broth of Picochlorum sp. 122.</title>
        <authorList>
            <person name="Wang G."/>
        </authorList>
    </citation>
    <scope>NUCLEOTIDE SEQUENCE [LARGE SCALE GENOMIC DNA]</scope>
    <source>
        <strain evidence="5 6">B17</strain>
    </source>
</reference>
<keyword evidence="2" id="KW-0560">Oxidoreductase</keyword>
<dbReference type="InterPro" id="IPR006140">
    <property type="entry name" value="D-isomer_DH_NAD-bd"/>
</dbReference>
<dbReference type="Gene3D" id="3.40.50.720">
    <property type="entry name" value="NAD(P)-binding Rossmann-like Domain"/>
    <property type="match status" value="2"/>
</dbReference>
<keyword evidence="3" id="KW-0520">NAD</keyword>
<evidence type="ECO:0000313" key="6">
    <source>
        <dbReference type="Proteomes" id="UP000268016"/>
    </source>
</evidence>
<dbReference type="RefSeq" id="WP_123641202.1">
    <property type="nucleotide sequence ID" value="NZ_ML119082.1"/>
</dbReference>
<dbReference type="PANTHER" id="PTHR42789:SF1">
    <property type="entry name" value="D-ISOMER SPECIFIC 2-HYDROXYACID DEHYDROGENASE FAMILY PROTEIN (AFU_ORTHOLOGUE AFUA_6G10090)"/>
    <property type="match status" value="1"/>
</dbReference>
<dbReference type="Pfam" id="PF02826">
    <property type="entry name" value="2-Hacid_dh_C"/>
    <property type="match status" value="1"/>
</dbReference>
<keyword evidence="6" id="KW-1185">Reference proteome</keyword>
<evidence type="ECO:0000256" key="2">
    <source>
        <dbReference type="ARBA" id="ARBA00023002"/>
    </source>
</evidence>
<comment type="caution">
    <text evidence="5">The sequence shown here is derived from an EMBL/GenBank/DDBJ whole genome shotgun (WGS) entry which is preliminary data.</text>
</comment>
<dbReference type="GO" id="GO:0016491">
    <property type="term" value="F:oxidoreductase activity"/>
    <property type="evidence" value="ECO:0007669"/>
    <property type="project" value="UniProtKB-KW"/>
</dbReference>
<organism evidence="5 6">
    <name type="scientific">Histidinibacterium lentulum</name>
    <dbReference type="NCBI Taxonomy" id="2480588"/>
    <lineage>
        <taxon>Bacteria</taxon>
        <taxon>Pseudomonadati</taxon>
        <taxon>Pseudomonadota</taxon>
        <taxon>Alphaproteobacteria</taxon>
        <taxon>Rhodobacterales</taxon>
        <taxon>Paracoccaceae</taxon>
        <taxon>Histidinibacterium</taxon>
    </lineage>
</organism>
<name>A0A3N2R8C4_9RHOB</name>
<proteinExistence type="inferred from homology"/>
<protein>
    <submittedName>
        <fullName evidence="5">Hydroxyacid dehydrogenase</fullName>
    </submittedName>
</protein>
<sequence>MTRPLIFLDPFPRTEAMVWDDATRAAVEEMGEVTAHFGSRAPDALVERILPEVSVIVGQTALPKERLDRAPNLRAVLNVKANWEPDLDYAEAHARGIWVLSAAPAMAPAVAEFALGQALSLLRGIHTADTRFRSGDMGIGIGGNAAARPLFGAEIGLLGYGNLGRALLPLLSPFGGRLRIHDPWLSDGYLRSQGAEPTDLGTLLAQSDVLFLLAGVTTENAGGLTRARLETIRPDAAVILASRAEIVEFDAFLSLAAEGRFRAAVDVFPEEPVPPDHPWRQIPNVLFSHHLAGGMEASYALIREMMLDDIAQVLKGLPPLRMQRAEPRLAGLMRSR</sequence>
<gene>
    <name evidence="5" type="ORF">EAT49_05055</name>
</gene>
<evidence type="ECO:0000256" key="3">
    <source>
        <dbReference type="ARBA" id="ARBA00023027"/>
    </source>
</evidence>
<feature type="domain" description="D-isomer specific 2-hydroxyacid dehydrogenase NAD-binding" evidence="4">
    <location>
        <begin position="116"/>
        <end position="292"/>
    </location>
</feature>
<dbReference type="OrthoDB" id="7681356at2"/>
<dbReference type="PANTHER" id="PTHR42789">
    <property type="entry name" value="D-ISOMER SPECIFIC 2-HYDROXYACID DEHYDROGENASE FAMILY PROTEIN (AFU_ORTHOLOGUE AFUA_6G10090)"/>
    <property type="match status" value="1"/>
</dbReference>
<dbReference type="EMBL" id="RDRB01000002">
    <property type="protein sequence ID" value="ROU03668.1"/>
    <property type="molecule type" value="Genomic_DNA"/>
</dbReference>
<dbReference type="Proteomes" id="UP000268016">
    <property type="component" value="Unassembled WGS sequence"/>
</dbReference>
<dbReference type="InterPro" id="IPR050857">
    <property type="entry name" value="D-2-hydroxyacid_DH"/>
</dbReference>
<comment type="similarity">
    <text evidence="1">Belongs to the D-isomer specific 2-hydroxyacid dehydrogenase family.</text>
</comment>
<dbReference type="AlphaFoldDB" id="A0A3N2R8C4"/>
<evidence type="ECO:0000256" key="1">
    <source>
        <dbReference type="ARBA" id="ARBA00005854"/>
    </source>
</evidence>
<dbReference type="SUPFAM" id="SSF52283">
    <property type="entry name" value="Formate/glycerate dehydrogenase catalytic domain-like"/>
    <property type="match status" value="1"/>
</dbReference>